<dbReference type="Proteomes" id="UP000682733">
    <property type="component" value="Unassembled WGS sequence"/>
</dbReference>
<evidence type="ECO:0000313" key="3">
    <source>
        <dbReference type="Proteomes" id="UP000682733"/>
    </source>
</evidence>
<evidence type="ECO:0000313" key="1">
    <source>
        <dbReference type="EMBL" id="CAF1374885.1"/>
    </source>
</evidence>
<dbReference type="AlphaFoldDB" id="A0A8S2RUE7"/>
<organism evidence="2 3">
    <name type="scientific">Didymodactylos carnosus</name>
    <dbReference type="NCBI Taxonomy" id="1234261"/>
    <lineage>
        <taxon>Eukaryota</taxon>
        <taxon>Metazoa</taxon>
        <taxon>Spiralia</taxon>
        <taxon>Gnathifera</taxon>
        <taxon>Rotifera</taxon>
        <taxon>Eurotatoria</taxon>
        <taxon>Bdelloidea</taxon>
        <taxon>Philodinida</taxon>
        <taxon>Philodinidae</taxon>
        <taxon>Didymodactylos</taxon>
    </lineage>
</organism>
<gene>
    <name evidence="1" type="ORF">OVA965_LOCUS31841</name>
    <name evidence="2" type="ORF">TMI583_LOCUS32687</name>
</gene>
<dbReference type="InterPro" id="IPR038181">
    <property type="entry name" value="Ntox21_sf"/>
</dbReference>
<accession>A0A8S2RUE7</accession>
<sequence length="84" mass="9241">YTNSQAKTVAGQLGYQLTNKDLGGDTLNNVWTFENTGKDPPYIQADKAGHASQWKGFNRHGARMGSYVENINSAGKLILVKLRD</sequence>
<dbReference type="Gene3D" id="3.10.380.20">
    <property type="entry name" value="Novel toxin 21 (CdiA), C-terminal domain"/>
    <property type="match status" value="1"/>
</dbReference>
<protein>
    <submittedName>
        <fullName evidence="2">Uncharacterized protein</fullName>
    </submittedName>
</protein>
<comment type="caution">
    <text evidence="2">The sequence shown here is derived from an EMBL/GenBank/DDBJ whole genome shotgun (WGS) entry which is preliminary data.</text>
</comment>
<evidence type="ECO:0000313" key="2">
    <source>
        <dbReference type="EMBL" id="CAF4183827.1"/>
    </source>
</evidence>
<proteinExistence type="predicted"/>
<dbReference type="EMBL" id="CAJOBA010045986">
    <property type="protein sequence ID" value="CAF4183827.1"/>
    <property type="molecule type" value="Genomic_DNA"/>
</dbReference>
<dbReference type="EMBL" id="CAJNOK010024310">
    <property type="protein sequence ID" value="CAF1374885.1"/>
    <property type="molecule type" value="Genomic_DNA"/>
</dbReference>
<reference evidence="2" key="1">
    <citation type="submission" date="2021-02" db="EMBL/GenBank/DDBJ databases">
        <authorList>
            <person name="Nowell W R."/>
        </authorList>
    </citation>
    <scope>NUCLEOTIDE SEQUENCE</scope>
</reference>
<feature type="non-terminal residue" evidence="2">
    <location>
        <position position="1"/>
    </location>
</feature>
<dbReference type="Proteomes" id="UP000677228">
    <property type="component" value="Unassembled WGS sequence"/>
</dbReference>
<name>A0A8S2RUE7_9BILA</name>